<accession>A0A918GEQ3</accession>
<sequence>MSSSAVGAAVAGYAGVMANEEPLTVHAGDLRELLDSDLPDPVLVLREGRVDVVAGADRAGLEVISRADLLRTTGQTEFTDDDLERQAAALTATTNNLGG</sequence>
<keyword evidence="2" id="KW-1185">Reference proteome</keyword>
<comment type="caution">
    <text evidence="1">The sequence shown here is derived from an EMBL/GenBank/DDBJ whole genome shotgun (WGS) entry which is preliminary data.</text>
</comment>
<gene>
    <name evidence="1" type="ORF">GCM10010171_26040</name>
</gene>
<dbReference type="AlphaFoldDB" id="A0A918GEQ3"/>
<name>A0A918GEQ3_9PSEU</name>
<proteinExistence type="predicted"/>
<reference evidence="1" key="2">
    <citation type="submission" date="2020-09" db="EMBL/GenBank/DDBJ databases">
        <authorList>
            <person name="Sun Q."/>
            <person name="Ohkuma M."/>
        </authorList>
    </citation>
    <scope>NUCLEOTIDE SEQUENCE</scope>
    <source>
        <strain evidence="1">JCM 3276</strain>
    </source>
</reference>
<evidence type="ECO:0000313" key="1">
    <source>
        <dbReference type="EMBL" id="GGS31022.1"/>
    </source>
</evidence>
<evidence type="ECO:0000313" key="2">
    <source>
        <dbReference type="Proteomes" id="UP000660680"/>
    </source>
</evidence>
<protein>
    <submittedName>
        <fullName evidence="1">Uncharacterized protein</fullName>
    </submittedName>
</protein>
<dbReference type="EMBL" id="BMRB01000002">
    <property type="protein sequence ID" value="GGS31022.1"/>
    <property type="molecule type" value="Genomic_DNA"/>
</dbReference>
<reference evidence="1" key="1">
    <citation type="journal article" date="2014" name="Int. J. Syst. Evol. Microbiol.">
        <title>Complete genome sequence of Corynebacterium casei LMG S-19264T (=DSM 44701T), isolated from a smear-ripened cheese.</title>
        <authorList>
            <consortium name="US DOE Joint Genome Institute (JGI-PGF)"/>
            <person name="Walter F."/>
            <person name="Albersmeier A."/>
            <person name="Kalinowski J."/>
            <person name="Ruckert C."/>
        </authorList>
    </citation>
    <scope>NUCLEOTIDE SEQUENCE</scope>
    <source>
        <strain evidence="1">JCM 3276</strain>
    </source>
</reference>
<organism evidence="1 2">
    <name type="scientific">Actinokineospora fastidiosa</name>
    <dbReference type="NCBI Taxonomy" id="1816"/>
    <lineage>
        <taxon>Bacteria</taxon>
        <taxon>Bacillati</taxon>
        <taxon>Actinomycetota</taxon>
        <taxon>Actinomycetes</taxon>
        <taxon>Pseudonocardiales</taxon>
        <taxon>Pseudonocardiaceae</taxon>
        <taxon>Actinokineospora</taxon>
    </lineage>
</organism>
<dbReference type="Proteomes" id="UP000660680">
    <property type="component" value="Unassembled WGS sequence"/>
</dbReference>